<organism evidence="2 3">
    <name type="scientific">Streptomyces bangladeshensis</name>
    <dbReference type="NCBI Taxonomy" id="295352"/>
    <lineage>
        <taxon>Bacteria</taxon>
        <taxon>Bacillati</taxon>
        <taxon>Actinomycetota</taxon>
        <taxon>Actinomycetes</taxon>
        <taxon>Kitasatosporales</taxon>
        <taxon>Streptomycetaceae</taxon>
        <taxon>Streptomyces</taxon>
    </lineage>
</organism>
<comment type="caution">
    <text evidence="2">The sequence shown here is derived from an EMBL/GenBank/DDBJ whole genome shotgun (WGS) entry which is preliminary data.</text>
</comment>
<name>A0ABN3C3J3_9ACTN</name>
<feature type="region of interest" description="Disordered" evidence="1">
    <location>
        <begin position="49"/>
        <end position="88"/>
    </location>
</feature>
<evidence type="ECO:0000313" key="2">
    <source>
        <dbReference type="EMBL" id="GAA2203614.1"/>
    </source>
</evidence>
<keyword evidence="3" id="KW-1185">Reference proteome</keyword>
<protein>
    <submittedName>
        <fullName evidence="2">Uncharacterized protein</fullName>
    </submittedName>
</protein>
<dbReference type="Proteomes" id="UP001501391">
    <property type="component" value="Unassembled WGS sequence"/>
</dbReference>
<accession>A0ABN3C3J3</accession>
<evidence type="ECO:0000256" key="1">
    <source>
        <dbReference type="SAM" id="MobiDB-lite"/>
    </source>
</evidence>
<reference evidence="2 3" key="1">
    <citation type="journal article" date="2019" name="Int. J. Syst. Evol. Microbiol.">
        <title>The Global Catalogue of Microorganisms (GCM) 10K type strain sequencing project: providing services to taxonomists for standard genome sequencing and annotation.</title>
        <authorList>
            <consortium name="The Broad Institute Genomics Platform"/>
            <consortium name="The Broad Institute Genome Sequencing Center for Infectious Disease"/>
            <person name="Wu L."/>
            <person name="Ma J."/>
        </authorList>
    </citation>
    <scope>NUCLEOTIDE SEQUENCE [LARGE SCALE GENOMIC DNA]</scope>
    <source>
        <strain evidence="2 3">JCM 14924</strain>
    </source>
</reference>
<sequence length="88" mass="8924">MPCDITLGTVGAVLTPAGSRFGAGDSTSARPEVNPRARARRARWVIALSHSSTKGEPSAPVPFPGAGTDTLGGTQGIRSLPLGGRRDG</sequence>
<feature type="region of interest" description="Disordered" evidence="1">
    <location>
        <begin position="16"/>
        <end position="37"/>
    </location>
</feature>
<dbReference type="EMBL" id="BAAAOQ010000029">
    <property type="protein sequence ID" value="GAA2203614.1"/>
    <property type="molecule type" value="Genomic_DNA"/>
</dbReference>
<gene>
    <name evidence="2" type="ORF">GCM10009787_67380</name>
</gene>
<proteinExistence type="predicted"/>
<evidence type="ECO:0000313" key="3">
    <source>
        <dbReference type="Proteomes" id="UP001501391"/>
    </source>
</evidence>